<evidence type="ECO:0000256" key="1">
    <source>
        <dbReference type="ARBA" id="ARBA00022450"/>
    </source>
</evidence>
<dbReference type="InterPro" id="IPR023213">
    <property type="entry name" value="CAT-like_dom_sf"/>
</dbReference>
<evidence type="ECO:0000313" key="4">
    <source>
        <dbReference type="EMBL" id="KAJ1950650.1"/>
    </source>
</evidence>
<dbReference type="Gene3D" id="3.30.559.10">
    <property type="entry name" value="Chloramphenicol acetyltransferase-like domain"/>
    <property type="match status" value="1"/>
</dbReference>
<dbReference type="SUPFAM" id="SSF56801">
    <property type="entry name" value="Acetyl-CoA synthetase-like"/>
    <property type="match status" value="1"/>
</dbReference>
<dbReference type="SUPFAM" id="SSF47336">
    <property type="entry name" value="ACP-like"/>
    <property type="match status" value="1"/>
</dbReference>
<proteinExistence type="predicted"/>
<name>A0A9W8AMU7_9FUNG</name>
<dbReference type="InterPro" id="IPR001242">
    <property type="entry name" value="Condensation_dom"/>
</dbReference>
<evidence type="ECO:0000259" key="3">
    <source>
        <dbReference type="PROSITE" id="PS50075"/>
    </source>
</evidence>
<evidence type="ECO:0000313" key="5">
    <source>
        <dbReference type="Proteomes" id="UP001150925"/>
    </source>
</evidence>
<dbReference type="OrthoDB" id="416786at2759"/>
<dbReference type="Proteomes" id="UP001150925">
    <property type="component" value="Unassembled WGS sequence"/>
</dbReference>
<feature type="domain" description="Carrier" evidence="3">
    <location>
        <begin position="83"/>
        <end position="160"/>
    </location>
</feature>
<dbReference type="InterPro" id="IPR045851">
    <property type="entry name" value="AMP-bd_C_sf"/>
</dbReference>
<sequence>MKNACVVYDHDEGKLMGYVTPSDVDSESVLSALWDRLPSYMVPDHIIPVDEFPLTSNGKVNRKALLTSHPPEGLRDSAMSPIPTMTPLQHQLVSILCTMLKLNPVKVHLHRDTFFTLGGNSLSAMHFVSRCKASGIYLAMADINRGNTLAALAKLAVERADEVIVELQPPEFTHGSFPLTPVQHMYFSWELTDLHQWPLPRLMKLTTPRSLDEWCSVVTSLVSHHDMLRARFDQVDGEWHGRVLPIDEAPVMVKQCTLASETDYWRVIDETHTMMNITTGPIYLAYVMNYRDTQYFYLTLHHLIADNTSMNILAQDISTLLSGKSLPYKTLPYAIWSQNLDGLRDTVSLEAENFPTEDELALPPGDVDSTPCSSFIERDQQVTSNLDVTTTLAMEQFGHLGISVEDIILTSLLLAYTDVFNCASIPLQYTSHGRNALGNSWDVS</sequence>
<reference evidence="4" key="1">
    <citation type="submission" date="2022-07" db="EMBL/GenBank/DDBJ databases">
        <title>Phylogenomic reconstructions and comparative analyses of Kickxellomycotina fungi.</title>
        <authorList>
            <person name="Reynolds N.K."/>
            <person name="Stajich J.E."/>
            <person name="Barry K."/>
            <person name="Grigoriev I.V."/>
            <person name="Crous P."/>
            <person name="Smith M.E."/>
        </authorList>
    </citation>
    <scope>NUCLEOTIDE SEQUENCE</scope>
    <source>
        <strain evidence="4">RSA 1196</strain>
    </source>
</reference>
<dbReference type="Pfam" id="PF00668">
    <property type="entry name" value="Condensation"/>
    <property type="match status" value="1"/>
</dbReference>
<keyword evidence="2" id="KW-0597">Phosphoprotein</keyword>
<accession>A0A9W8AMU7</accession>
<feature type="non-terminal residue" evidence="4">
    <location>
        <position position="444"/>
    </location>
</feature>
<dbReference type="PROSITE" id="PS50075">
    <property type="entry name" value="CARRIER"/>
    <property type="match status" value="1"/>
</dbReference>
<dbReference type="AlphaFoldDB" id="A0A9W8AMU7"/>
<protein>
    <recommendedName>
        <fullName evidence="3">Carrier domain-containing protein</fullName>
    </recommendedName>
</protein>
<evidence type="ECO:0000256" key="2">
    <source>
        <dbReference type="ARBA" id="ARBA00022553"/>
    </source>
</evidence>
<organism evidence="4 5">
    <name type="scientific">Dispira parvispora</name>
    <dbReference type="NCBI Taxonomy" id="1520584"/>
    <lineage>
        <taxon>Eukaryota</taxon>
        <taxon>Fungi</taxon>
        <taxon>Fungi incertae sedis</taxon>
        <taxon>Zoopagomycota</taxon>
        <taxon>Kickxellomycotina</taxon>
        <taxon>Dimargaritomycetes</taxon>
        <taxon>Dimargaritales</taxon>
        <taxon>Dimargaritaceae</taxon>
        <taxon>Dispira</taxon>
    </lineage>
</organism>
<dbReference type="GO" id="GO:0003824">
    <property type="term" value="F:catalytic activity"/>
    <property type="evidence" value="ECO:0007669"/>
    <property type="project" value="InterPro"/>
</dbReference>
<dbReference type="PANTHER" id="PTHR45398">
    <property type="match status" value="1"/>
</dbReference>
<comment type="caution">
    <text evidence="4">The sequence shown here is derived from an EMBL/GenBank/DDBJ whole genome shotgun (WGS) entry which is preliminary data.</text>
</comment>
<dbReference type="Gene3D" id="3.30.300.30">
    <property type="match status" value="1"/>
</dbReference>
<dbReference type="Pfam" id="PF00550">
    <property type="entry name" value="PP-binding"/>
    <property type="match status" value="1"/>
</dbReference>
<dbReference type="InterPro" id="IPR036736">
    <property type="entry name" value="ACP-like_sf"/>
</dbReference>
<dbReference type="EMBL" id="JANBPY010003680">
    <property type="protein sequence ID" value="KAJ1950650.1"/>
    <property type="molecule type" value="Genomic_DNA"/>
</dbReference>
<dbReference type="PANTHER" id="PTHR45398:SF1">
    <property type="entry name" value="ENZYME, PUTATIVE (JCVI)-RELATED"/>
    <property type="match status" value="1"/>
</dbReference>
<gene>
    <name evidence="4" type="ORF">IWQ62_006535</name>
</gene>
<keyword evidence="1" id="KW-0596">Phosphopantetheine</keyword>
<dbReference type="Gene3D" id="1.10.1200.10">
    <property type="entry name" value="ACP-like"/>
    <property type="match status" value="1"/>
</dbReference>
<dbReference type="Pfam" id="PF13193">
    <property type="entry name" value="AMP-binding_C"/>
    <property type="match status" value="1"/>
</dbReference>
<keyword evidence="5" id="KW-1185">Reference proteome</keyword>
<dbReference type="InterPro" id="IPR009081">
    <property type="entry name" value="PP-bd_ACP"/>
</dbReference>
<dbReference type="SUPFAM" id="SSF52777">
    <property type="entry name" value="CoA-dependent acyltransferases"/>
    <property type="match status" value="1"/>
</dbReference>
<dbReference type="InterPro" id="IPR025110">
    <property type="entry name" value="AMP-bd_C"/>
</dbReference>